<accession>A0A6A6SZS5</accession>
<protein>
    <submittedName>
        <fullName evidence="8">Aspartic proteinase</fullName>
    </submittedName>
</protein>
<name>A0A6A6SZS5_9PLEO</name>
<dbReference type="CDD" id="cd06097">
    <property type="entry name" value="Aspergillopepsin_like"/>
    <property type="match status" value="1"/>
</dbReference>
<sequence length="475" mass="52182">MCSTCTTAPVVGCAQVTVPSNNVNYAAAFDHRLTQLELRQERAAKGGDLQKINVIPNKDYKKVGLQSYASLLKKYDFAPTTEGPYQKVDIALKGLRKLLHSKKKPVPKQVRKVAEDGEPGEIKADDQDNDALYICPVQIGTPPQTLNLQFDTGSSDLWLWSTNLDRKTKSAGSSHNIYDPKKSSTYRNSYSSSWRIRYGDGSTASGSVGTDNVTLGGLCIEDQAIELASKLSPQFTQGAGDGLLGLAFGKLNTVKPEKVKTPVENMIAQADIPKEKELFTCYLGSWRDANEADHGESFYTFGYIDEDVLKRCKVKEPHYTPIDTTQGFWKFESAKAKVGETEIERQGNWAIADTGTSLALVDDGLCEAIYAAIPGAVFDKRNQGWTYPIGTPASDLPVVAFAVGTKFFEVQKEDLGFAAVSETMQYGGIQSRGDSKFDILGDTWLKAVYAIFDQGNQRFGAVQRIEKEQNLDVPE</sequence>
<dbReference type="InterPro" id="IPR033121">
    <property type="entry name" value="PEPTIDASE_A1"/>
</dbReference>
<evidence type="ECO:0000256" key="3">
    <source>
        <dbReference type="ARBA" id="ARBA00022750"/>
    </source>
</evidence>
<dbReference type="Gene3D" id="2.40.70.10">
    <property type="entry name" value="Acid Proteases"/>
    <property type="match status" value="2"/>
</dbReference>
<dbReference type="GO" id="GO:0004190">
    <property type="term" value="F:aspartic-type endopeptidase activity"/>
    <property type="evidence" value="ECO:0007669"/>
    <property type="project" value="UniProtKB-KW"/>
</dbReference>
<dbReference type="PANTHER" id="PTHR47966:SF1">
    <property type="entry name" value="ASPARTYL PROTEINASE"/>
    <property type="match status" value="1"/>
</dbReference>
<keyword evidence="2" id="KW-0645">Protease</keyword>
<organism evidence="8 9">
    <name type="scientific">Lophiostoma macrostomum CBS 122681</name>
    <dbReference type="NCBI Taxonomy" id="1314788"/>
    <lineage>
        <taxon>Eukaryota</taxon>
        <taxon>Fungi</taxon>
        <taxon>Dikarya</taxon>
        <taxon>Ascomycota</taxon>
        <taxon>Pezizomycotina</taxon>
        <taxon>Dothideomycetes</taxon>
        <taxon>Pleosporomycetidae</taxon>
        <taxon>Pleosporales</taxon>
        <taxon>Lophiostomataceae</taxon>
        <taxon>Lophiostoma</taxon>
    </lineage>
</organism>
<dbReference type="OrthoDB" id="2747330at2759"/>
<evidence type="ECO:0000256" key="1">
    <source>
        <dbReference type="ARBA" id="ARBA00007447"/>
    </source>
</evidence>
<gene>
    <name evidence="8" type="ORF">K491DRAFT_662805</name>
</gene>
<feature type="compositionally biased region" description="Basic and acidic residues" evidence="6">
    <location>
        <begin position="112"/>
        <end position="125"/>
    </location>
</feature>
<comment type="similarity">
    <text evidence="1">Belongs to the peptidase A1 family.</text>
</comment>
<dbReference type="SUPFAM" id="SSF50630">
    <property type="entry name" value="Acid proteases"/>
    <property type="match status" value="1"/>
</dbReference>
<dbReference type="AlphaFoldDB" id="A0A6A6SZS5"/>
<keyword evidence="4" id="KW-0378">Hydrolase</keyword>
<evidence type="ECO:0000313" key="8">
    <source>
        <dbReference type="EMBL" id="KAF2652972.1"/>
    </source>
</evidence>
<dbReference type="PANTHER" id="PTHR47966">
    <property type="entry name" value="BETA-SITE APP-CLEAVING ENZYME, ISOFORM A-RELATED"/>
    <property type="match status" value="1"/>
</dbReference>
<reference evidence="8" key="1">
    <citation type="journal article" date="2020" name="Stud. Mycol.">
        <title>101 Dothideomycetes genomes: a test case for predicting lifestyles and emergence of pathogens.</title>
        <authorList>
            <person name="Haridas S."/>
            <person name="Albert R."/>
            <person name="Binder M."/>
            <person name="Bloem J."/>
            <person name="Labutti K."/>
            <person name="Salamov A."/>
            <person name="Andreopoulos B."/>
            <person name="Baker S."/>
            <person name="Barry K."/>
            <person name="Bills G."/>
            <person name="Bluhm B."/>
            <person name="Cannon C."/>
            <person name="Castanera R."/>
            <person name="Culley D."/>
            <person name="Daum C."/>
            <person name="Ezra D."/>
            <person name="Gonzalez J."/>
            <person name="Henrissat B."/>
            <person name="Kuo A."/>
            <person name="Liang C."/>
            <person name="Lipzen A."/>
            <person name="Lutzoni F."/>
            <person name="Magnuson J."/>
            <person name="Mondo S."/>
            <person name="Nolan M."/>
            <person name="Ohm R."/>
            <person name="Pangilinan J."/>
            <person name="Park H.-J."/>
            <person name="Ramirez L."/>
            <person name="Alfaro M."/>
            <person name="Sun H."/>
            <person name="Tritt A."/>
            <person name="Yoshinaga Y."/>
            <person name="Zwiers L.-H."/>
            <person name="Turgeon B."/>
            <person name="Goodwin S."/>
            <person name="Spatafora J."/>
            <person name="Crous P."/>
            <person name="Grigoriev I."/>
        </authorList>
    </citation>
    <scope>NUCLEOTIDE SEQUENCE</scope>
    <source>
        <strain evidence="8">CBS 122681</strain>
    </source>
</reference>
<dbReference type="InterPro" id="IPR001461">
    <property type="entry name" value="Aspartic_peptidase_A1"/>
</dbReference>
<dbReference type="PRINTS" id="PR00792">
    <property type="entry name" value="PEPSIN"/>
</dbReference>
<dbReference type="EMBL" id="MU004390">
    <property type="protein sequence ID" value="KAF2652972.1"/>
    <property type="molecule type" value="Genomic_DNA"/>
</dbReference>
<evidence type="ECO:0000259" key="7">
    <source>
        <dbReference type="PROSITE" id="PS51767"/>
    </source>
</evidence>
<dbReference type="InterPro" id="IPR021109">
    <property type="entry name" value="Peptidase_aspartic_dom_sf"/>
</dbReference>
<proteinExistence type="inferred from homology"/>
<evidence type="ECO:0000256" key="6">
    <source>
        <dbReference type="SAM" id="MobiDB-lite"/>
    </source>
</evidence>
<feature type="active site" evidence="5">
    <location>
        <position position="353"/>
    </location>
</feature>
<feature type="region of interest" description="Disordered" evidence="6">
    <location>
        <begin position="106"/>
        <end position="125"/>
    </location>
</feature>
<dbReference type="Proteomes" id="UP000799324">
    <property type="component" value="Unassembled WGS sequence"/>
</dbReference>
<dbReference type="Pfam" id="PF00026">
    <property type="entry name" value="Asp"/>
    <property type="match status" value="1"/>
</dbReference>
<evidence type="ECO:0000256" key="2">
    <source>
        <dbReference type="ARBA" id="ARBA00022670"/>
    </source>
</evidence>
<keyword evidence="3" id="KW-0064">Aspartyl protease</keyword>
<evidence type="ECO:0000256" key="4">
    <source>
        <dbReference type="ARBA" id="ARBA00022801"/>
    </source>
</evidence>
<keyword evidence="9" id="KW-1185">Reference proteome</keyword>
<dbReference type="InterPro" id="IPR034163">
    <property type="entry name" value="Aspergillopepsin-like_cat_dom"/>
</dbReference>
<evidence type="ECO:0000256" key="5">
    <source>
        <dbReference type="PIRSR" id="PIRSR601461-1"/>
    </source>
</evidence>
<evidence type="ECO:0000313" key="9">
    <source>
        <dbReference type="Proteomes" id="UP000799324"/>
    </source>
</evidence>
<dbReference type="FunFam" id="2.40.70.10:FF:000092">
    <property type="entry name" value="Aspartic endopeptidase (AP1)"/>
    <property type="match status" value="1"/>
</dbReference>
<dbReference type="PROSITE" id="PS51767">
    <property type="entry name" value="PEPTIDASE_A1"/>
    <property type="match status" value="1"/>
</dbReference>
<feature type="active site" evidence="5">
    <location>
        <position position="151"/>
    </location>
</feature>
<dbReference type="GO" id="GO:0006508">
    <property type="term" value="P:proteolysis"/>
    <property type="evidence" value="ECO:0007669"/>
    <property type="project" value="UniProtKB-KW"/>
</dbReference>
<feature type="domain" description="Peptidase A1" evidence="7">
    <location>
        <begin position="133"/>
        <end position="462"/>
    </location>
</feature>